<feature type="compositionally biased region" description="Polar residues" evidence="1">
    <location>
        <begin position="115"/>
        <end position="124"/>
    </location>
</feature>
<gene>
    <name evidence="2" type="ORF">NP493_939g01010</name>
</gene>
<feature type="region of interest" description="Disordered" evidence="1">
    <location>
        <begin position="1"/>
        <end position="170"/>
    </location>
</feature>
<feature type="compositionally biased region" description="Low complexity" evidence="1">
    <location>
        <begin position="96"/>
        <end position="114"/>
    </location>
</feature>
<organism evidence="2 3">
    <name type="scientific">Ridgeia piscesae</name>
    <name type="common">Tubeworm</name>
    <dbReference type="NCBI Taxonomy" id="27915"/>
    <lineage>
        <taxon>Eukaryota</taxon>
        <taxon>Metazoa</taxon>
        <taxon>Spiralia</taxon>
        <taxon>Lophotrochozoa</taxon>
        <taxon>Annelida</taxon>
        <taxon>Polychaeta</taxon>
        <taxon>Sedentaria</taxon>
        <taxon>Canalipalpata</taxon>
        <taxon>Sabellida</taxon>
        <taxon>Siboglinidae</taxon>
        <taxon>Ridgeia</taxon>
    </lineage>
</organism>
<evidence type="ECO:0000313" key="2">
    <source>
        <dbReference type="EMBL" id="KAK2172704.1"/>
    </source>
</evidence>
<protein>
    <submittedName>
        <fullName evidence="2">Uncharacterized protein</fullName>
    </submittedName>
</protein>
<dbReference type="AlphaFoldDB" id="A0AAD9NMM0"/>
<proteinExistence type="predicted"/>
<evidence type="ECO:0000256" key="1">
    <source>
        <dbReference type="SAM" id="MobiDB-lite"/>
    </source>
</evidence>
<sequence>MEPLTPRTVIPDKVVVGEQGDLSQEAVGESGASAEVEGAATQNGVESSPNQDSGSDAEAPSGDRQGDGAAAPEHSHDDAAVVSGGDASCVSGASCGTTDTPDGVTDTPNDVVDTSRGTSNTPDGTSEVCDGSIDTPGAATDTVDGASDTPTGAIDKSSDASGVPVSSEDS</sequence>
<keyword evidence="3" id="KW-1185">Reference proteome</keyword>
<name>A0AAD9NMM0_RIDPI</name>
<feature type="compositionally biased region" description="Low complexity" evidence="1">
    <location>
        <begin position="25"/>
        <end position="40"/>
    </location>
</feature>
<accession>A0AAD9NMM0</accession>
<evidence type="ECO:0000313" key="3">
    <source>
        <dbReference type="Proteomes" id="UP001209878"/>
    </source>
</evidence>
<dbReference type="Proteomes" id="UP001209878">
    <property type="component" value="Unassembled WGS sequence"/>
</dbReference>
<comment type="caution">
    <text evidence="2">The sequence shown here is derived from an EMBL/GenBank/DDBJ whole genome shotgun (WGS) entry which is preliminary data.</text>
</comment>
<reference evidence="2" key="1">
    <citation type="journal article" date="2023" name="Mol. Biol. Evol.">
        <title>Third-Generation Sequencing Reveals the Adaptive Role of the Epigenome in Three Deep-Sea Polychaetes.</title>
        <authorList>
            <person name="Perez M."/>
            <person name="Aroh O."/>
            <person name="Sun Y."/>
            <person name="Lan Y."/>
            <person name="Juniper S.K."/>
            <person name="Young C.R."/>
            <person name="Angers B."/>
            <person name="Qian P.Y."/>
        </authorList>
    </citation>
    <scope>NUCLEOTIDE SEQUENCE</scope>
    <source>
        <strain evidence="2">R07B-5</strain>
    </source>
</reference>
<dbReference type="EMBL" id="JAODUO010000938">
    <property type="protein sequence ID" value="KAK2172704.1"/>
    <property type="molecule type" value="Genomic_DNA"/>
</dbReference>
<feature type="compositionally biased region" description="Polar residues" evidence="1">
    <location>
        <begin position="41"/>
        <end position="54"/>
    </location>
</feature>